<proteinExistence type="predicted"/>
<reference evidence="1" key="1">
    <citation type="submission" date="2013-12" db="EMBL/GenBank/DDBJ databases">
        <authorList>
            <person name="Linke B."/>
        </authorList>
    </citation>
    <scope>NUCLEOTIDE SEQUENCE [LARGE SCALE GENOMIC DNA]</scope>
    <source>
        <strain evidence="1">CRIB-18</strain>
    </source>
</reference>
<comment type="caution">
    <text evidence="1">The sequence shown here is derived from an EMBL/GenBank/DDBJ whole genome shotgun (WGS) entry which is preliminary data.</text>
</comment>
<protein>
    <submittedName>
        <fullName evidence="1">Uncharacterized protein</fullName>
    </submittedName>
</protein>
<name>A0A090D197_9BACT</name>
<reference evidence="1" key="2">
    <citation type="submission" date="2014-09" db="EMBL/GenBank/DDBJ databases">
        <title>Criblamydia sequanensis harbors a mega-plasmid encoding arsenite resistance.</title>
        <authorList>
            <person name="Bertelli C."/>
            <person name="Goesmann A."/>
            <person name="Greub G."/>
        </authorList>
    </citation>
    <scope>NUCLEOTIDE SEQUENCE [LARGE SCALE GENOMIC DNA]</scope>
    <source>
        <strain evidence="1">CRIB-18</strain>
    </source>
</reference>
<dbReference type="RefSeq" id="WP_041016899.1">
    <property type="nucleotide sequence ID" value="NZ_CCEJ010000003.1"/>
</dbReference>
<evidence type="ECO:0000313" key="1">
    <source>
        <dbReference type="EMBL" id="CDR33403.1"/>
    </source>
</evidence>
<dbReference type="Proteomes" id="UP000031552">
    <property type="component" value="Unassembled WGS sequence"/>
</dbReference>
<evidence type="ECO:0000313" key="2">
    <source>
        <dbReference type="Proteomes" id="UP000031552"/>
    </source>
</evidence>
<gene>
    <name evidence="1" type="ORF">CSEC_0570</name>
</gene>
<dbReference type="AlphaFoldDB" id="A0A090D197"/>
<organism evidence="1 2">
    <name type="scientific">Candidatus Criblamydia sequanensis CRIB-18</name>
    <dbReference type="NCBI Taxonomy" id="1437425"/>
    <lineage>
        <taxon>Bacteria</taxon>
        <taxon>Pseudomonadati</taxon>
        <taxon>Chlamydiota</taxon>
        <taxon>Chlamydiia</taxon>
        <taxon>Parachlamydiales</taxon>
        <taxon>Candidatus Criblamydiaceae</taxon>
        <taxon>Candidatus Criblamydia</taxon>
    </lineage>
</organism>
<keyword evidence="2" id="KW-1185">Reference proteome</keyword>
<dbReference type="EMBL" id="CCEJ010000003">
    <property type="protein sequence ID" value="CDR33403.1"/>
    <property type="molecule type" value="Genomic_DNA"/>
</dbReference>
<sequence>MGEWDLAREFYDENRHIDFRYAEDLNGSGSLSIVMAGMKKQMDGHSQKGDPYKLLELILERDDHTDLFLKMAWPDKRALNFLVHTNQLKFVHRFIEKLIRRGEWSDIDQTKKIFISINNLVENNTDERAAWYSLNYDVYEEGLEMWGVYLTLIKETYLEVFSEIEFNNPSVEASAKSINYLVARRARTTF</sequence>
<accession>A0A090D197</accession>